<protein>
    <submittedName>
        <fullName evidence="5">Beta-lactamase family protein</fullName>
    </submittedName>
</protein>
<dbReference type="PANTHER" id="PTHR22935">
    <property type="entry name" value="PENICILLIN-BINDING PROTEIN"/>
    <property type="match status" value="1"/>
</dbReference>
<reference evidence="5 6" key="1">
    <citation type="journal article" date="2008" name="PLoS Genet.">
        <title>Genomic islands in the pathogenic filamentous fungus Aspergillus fumigatus.</title>
        <authorList>
            <person name="Fedorova N.D."/>
            <person name="Khaldi N."/>
            <person name="Joardar V.S."/>
            <person name="Maiti R."/>
            <person name="Amedeo P."/>
            <person name="Anderson M.J."/>
            <person name="Crabtree J."/>
            <person name="Silva J.C."/>
            <person name="Badger J.H."/>
            <person name="Albarraq A."/>
            <person name="Angiuoli S."/>
            <person name="Bussey H."/>
            <person name="Bowyer P."/>
            <person name="Cotty P.J."/>
            <person name="Dyer P.S."/>
            <person name="Egan A."/>
            <person name="Galens K."/>
            <person name="Fraser-Liggett C.M."/>
            <person name="Haas B.J."/>
            <person name="Inman J.M."/>
            <person name="Kent R."/>
            <person name="Lemieux S."/>
            <person name="Malavazi I."/>
            <person name="Orvis J."/>
            <person name="Roemer T."/>
            <person name="Ronning C.M."/>
            <person name="Sundaram J.P."/>
            <person name="Sutton G."/>
            <person name="Turner G."/>
            <person name="Venter J.C."/>
            <person name="White O.R."/>
            <person name="Whitty B.R."/>
            <person name="Youngman P."/>
            <person name="Wolfe K.H."/>
            <person name="Goldman G.H."/>
            <person name="Wortman J.R."/>
            <person name="Jiang B."/>
            <person name="Denning D.W."/>
            <person name="Nierman W.C."/>
        </authorList>
    </citation>
    <scope>NUCLEOTIDE SEQUENCE [LARGE SCALE GENOMIC DNA]</scope>
    <source>
        <strain evidence="6">ATCC 1007 / CBS 513.65 / DSM 816 / NCTC 3887 / NRRL 1</strain>
    </source>
</reference>
<comment type="similarity">
    <text evidence="1">Belongs to the beta-lactamase family.</text>
</comment>
<dbReference type="Pfam" id="PF00144">
    <property type="entry name" value="Beta-lactamase"/>
    <property type="match status" value="1"/>
</dbReference>
<keyword evidence="6" id="KW-1185">Reference proteome</keyword>
<name>A1C9H3_ASPCL</name>
<dbReference type="Gene3D" id="3.40.710.10">
    <property type="entry name" value="DD-peptidase/beta-lactamase superfamily"/>
    <property type="match status" value="1"/>
</dbReference>
<dbReference type="Proteomes" id="UP000006701">
    <property type="component" value="Unassembled WGS sequence"/>
</dbReference>
<evidence type="ECO:0000313" key="5">
    <source>
        <dbReference type="EMBL" id="EAW13497.1"/>
    </source>
</evidence>
<dbReference type="RefSeq" id="XP_001274923.1">
    <property type="nucleotide sequence ID" value="XM_001274922.1"/>
</dbReference>
<evidence type="ECO:0000256" key="2">
    <source>
        <dbReference type="SAM" id="SignalP"/>
    </source>
</evidence>
<dbReference type="InterPro" id="IPR058664">
    <property type="entry name" value="ARB_00930-like_C"/>
</dbReference>
<dbReference type="AlphaFoldDB" id="A1C9H3"/>
<dbReference type="eggNOG" id="ENOG502S3SB">
    <property type="taxonomic scope" value="Eukaryota"/>
</dbReference>
<evidence type="ECO:0000259" key="3">
    <source>
        <dbReference type="Pfam" id="PF00144"/>
    </source>
</evidence>
<dbReference type="KEGG" id="act:ACLA_055450"/>
<dbReference type="Pfam" id="PF26335">
    <property type="entry name" value="ARB_00930_C"/>
    <property type="match status" value="1"/>
</dbReference>
<feature type="chain" id="PRO_5002633019" evidence="2">
    <location>
        <begin position="19"/>
        <end position="562"/>
    </location>
</feature>
<proteinExistence type="inferred from homology"/>
<sequence>MVIKSLLILPSLIPCILAACNTQSPFYPPPGYNRQASEIWETLGKVEAALSTLVRSSTDLNRSSYSIEVTSSNSTLWSTFHTAKEKNATRPGAETVDETSRYRIASITKVFTVLGILQQHAAENLSLTDTVDKYLPRDRRNEIAGSMQWDKITLQSLASQLSGVPRNWTPDALPKCDSHKDPHSCTEELLDILASRPALFAPNAKSTYSNIAFELLGLVLANVTGTTYEEYITTSILQPLGMSQSSFATPPDSVSVLPKGDSWYFDVDMGVENPSGGLYVPSKDMSTFLRYILANYRDIADTKLNWLLPGSFMAGMGNFYGMPWEIFRTDKILLADGGQACGGRPVTFFTKEGGHPGYRTLVLLVPEYDLGITIFTAGDRWFLDEVREMLTVPLIRAADELAARQVGETYVGSYKSASAEGGAKFTLTYTPTHGLEISEWVVNSTDVLDFVSERFLSPTSTAFHAQLIPSGLYRDEEKQVGEVWRIANVVDKEASTAVWDDFYLTDVDRMTYAGRQFSDVVFWDKDEKTGMFGKVELTAFGVNVTRVLDQKAEEASYERQEL</sequence>
<keyword evidence="2" id="KW-0732">Signal</keyword>
<dbReference type="GeneID" id="4707187"/>
<dbReference type="PANTHER" id="PTHR22935:SF95">
    <property type="entry name" value="BETA-LACTAMASE-LIKE 1-RELATED"/>
    <property type="match status" value="1"/>
</dbReference>
<evidence type="ECO:0000313" key="6">
    <source>
        <dbReference type="Proteomes" id="UP000006701"/>
    </source>
</evidence>
<feature type="domain" description="Beta-lactamase-like ARB-00930-like C-terminal" evidence="4">
    <location>
        <begin position="402"/>
        <end position="547"/>
    </location>
</feature>
<organism evidence="5 6">
    <name type="scientific">Aspergillus clavatus (strain ATCC 1007 / CBS 513.65 / DSM 816 / NCTC 3887 / NRRL 1 / QM 1276 / 107)</name>
    <dbReference type="NCBI Taxonomy" id="344612"/>
    <lineage>
        <taxon>Eukaryota</taxon>
        <taxon>Fungi</taxon>
        <taxon>Dikarya</taxon>
        <taxon>Ascomycota</taxon>
        <taxon>Pezizomycotina</taxon>
        <taxon>Eurotiomycetes</taxon>
        <taxon>Eurotiomycetidae</taxon>
        <taxon>Eurotiales</taxon>
        <taxon>Aspergillaceae</taxon>
        <taxon>Aspergillus</taxon>
        <taxon>Aspergillus subgen. Fumigati</taxon>
    </lineage>
</organism>
<dbReference type="InterPro" id="IPR012338">
    <property type="entry name" value="Beta-lactam/transpept-like"/>
</dbReference>
<gene>
    <name evidence="5" type="ORF">ACLA_055450</name>
</gene>
<dbReference type="OMA" id="WEIFRTD"/>
<dbReference type="HOGENOM" id="CLU_019706_1_0_1"/>
<dbReference type="SUPFAM" id="SSF56601">
    <property type="entry name" value="beta-lactamase/transpeptidase-like"/>
    <property type="match status" value="1"/>
</dbReference>
<evidence type="ECO:0000259" key="4">
    <source>
        <dbReference type="Pfam" id="PF26335"/>
    </source>
</evidence>
<dbReference type="EMBL" id="DS027048">
    <property type="protein sequence ID" value="EAW13497.1"/>
    <property type="molecule type" value="Genomic_DNA"/>
</dbReference>
<dbReference type="InterPro" id="IPR051478">
    <property type="entry name" value="Beta-lactamase-like_AB/R"/>
</dbReference>
<dbReference type="MEROPS" id="S12.012"/>
<dbReference type="OrthoDB" id="10250282at2759"/>
<feature type="signal peptide" evidence="2">
    <location>
        <begin position="1"/>
        <end position="18"/>
    </location>
</feature>
<evidence type="ECO:0000256" key="1">
    <source>
        <dbReference type="ARBA" id="ARBA00038473"/>
    </source>
</evidence>
<dbReference type="InterPro" id="IPR001466">
    <property type="entry name" value="Beta-lactam-related"/>
</dbReference>
<dbReference type="VEuPathDB" id="FungiDB:ACLA_055450"/>
<dbReference type="PROSITE" id="PS51257">
    <property type="entry name" value="PROKAR_LIPOPROTEIN"/>
    <property type="match status" value="1"/>
</dbReference>
<feature type="domain" description="Beta-lactamase-related" evidence="3">
    <location>
        <begin position="73"/>
        <end position="381"/>
    </location>
</feature>
<accession>A1C9H3</accession>